<evidence type="ECO:0000313" key="1">
    <source>
        <dbReference type="EMBL" id="EUB62534.1"/>
    </source>
</evidence>
<dbReference type="EMBL" id="APAU02000012">
    <property type="protein sequence ID" value="EUB62534.1"/>
    <property type="molecule type" value="Genomic_DNA"/>
</dbReference>
<comment type="caution">
    <text evidence="1">The sequence shown here is derived from an EMBL/GenBank/DDBJ whole genome shotgun (WGS) entry which is preliminary data.</text>
</comment>
<dbReference type="GO" id="GO:0000445">
    <property type="term" value="C:THO complex part of transcription export complex"/>
    <property type="evidence" value="ECO:0007669"/>
    <property type="project" value="TreeGrafter"/>
</dbReference>
<dbReference type="GeneID" id="36338381"/>
<proteinExistence type="predicted"/>
<dbReference type="RefSeq" id="XP_024353730.1">
    <property type="nucleotide sequence ID" value="XM_024491915.1"/>
</dbReference>
<gene>
    <name evidence="1" type="ORF">EGR_02666</name>
</gene>
<dbReference type="KEGG" id="egl:EGR_02666"/>
<evidence type="ECO:0000313" key="2">
    <source>
        <dbReference type="Proteomes" id="UP000019149"/>
    </source>
</evidence>
<sequence>MSIPILSLGKPVGMGRKNAMAIHLATLLADVISSGVLPLLGCELDQLTKRVGLCVAELLNQIRRSNSMSKLNRYPDSNLVWRTATENAFRQKLKVLSALFVVLVSFLETEEEVSGIALFFSTDDELRQRTAALINVGIVGDVGVDRGQKSIMGESAENYGYSLAPRIEMKVELISFQPVFKVHVISERGEVCQRCQQCRTRLVGLLFSVPHRFSHCPIMTEEFVTSLKAVNNFLGDYPSKITLQSLKSLSESIKLAPEQKKSVMDLAFRERTLSLLSGSDSMVEVRALLRLAASAAVESICSASTPFLLFADLVNTKSIAEAEANFHFLEETIKALKDASLFGSGRNTLLRMCNDLLRRLSKSQNTVFCGRIQLFLTSLFPLNEKSGLNFTSNFNLEKEVAFNQDPDESLFHSLTTETDADGGEGGDAEAGVNPSALVNADLYRRFWRLQEVLKAPAHCYTSEGWKVFVECTECVVSTFQSIRLIAGCGSEAPWHQFTMYLTSEKLIDLQLMDRNFRRYILTQLVIIFQYLTAQVKFKK</sequence>
<accession>W6V7T2</accession>
<reference evidence="1 2" key="1">
    <citation type="journal article" date="2013" name="Nat. Genet.">
        <title>The genome of the hydatid tapeworm Echinococcus granulosus.</title>
        <authorList>
            <person name="Zheng H."/>
            <person name="Zhang W."/>
            <person name="Zhang L."/>
            <person name="Zhang Z."/>
            <person name="Li J."/>
            <person name="Lu G."/>
            <person name="Zhu Y."/>
            <person name="Wang Y."/>
            <person name="Huang Y."/>
            <person name="Liu J."/>
            <person name="Kang H."/>
            <person name="Chen J."/>
            <person name="Wang L."/>
            <person name="Chen A."/>
            <person name="Yu S."/>
            <person name="Gao Z."/>
            <person name="Jin L."/>
            <person name="Gu W."/>
            <person name="Wang Z."/>
            <person name="Zhao L."/>
            <person name="Shi B."/>
            <person name="Wen H."/>
            <person name="Lin R."/>
            <person name="Jones M.K."/>
            <person name="Brejova B."/>
            <person name="Vinar T."/>
            <person name="Zhao G."/>
            <person name="McManus D.P."/>
            <person name="Chen Z."/>
            <person name="Zhou Y."/>
            <person name="Wang S."/>
        </authorList>
    </citation>
    <scope>NUCLEOTIDE SEQUENCE [LARGE SCALE GENOMIC DNA]</scope>
</reference>
<dbReference type="STRING" id="6210.W6V7T2"/>
<organism evidence="1 2">
    <name type="scientific">Echinococcus granulosus</name>
    <name type="common">Hydatid tapeworm</name>
    <dbReference type="NCBI Taxonomy" id="6210"/>
    <lineage>
        <taxon>Eukaryota</taxon>
        <taxon>Metazoa</taxon>
        <taxon>Spiralia</taxon>
        <taxon>Lophotrochozoa</taxon>
        <taxon>Platyhelminthes</taxon>
        <taxon>Cestoda</taxon>
        <taxon>Eucestoda</taxon>
        <taxon>Cyclophyllidea</taxon>
        <taxon>Taeniidae</taxon>
        <taxon>Echinococcus</taxon>
        <taxon>Echinococcus granulosus group</taxon>
    </lineage>
</organism>
<dbReference type="PANTHER" id="PTHR13265:SF0">
    <property type="entry name" value="HPR1"/>
    <property type="match status" value="1"/>
</dbReference>
<dbReference type="AlphaFoldDB" id="W6V7T2"/>
<dbReference type="CTD" id="36338381"/>
<keyword evidence="2" id="KW-1185">Reference proteome</keyword>
<dbReference type="PANTHER" id="PTHR13265">
    <property type="entry name" value="THO COMPLEX SUBUNIT 1"/>
    <property type="match status" value="1"/>
</dbReference>
<dbReference type="Proteomes" id="UP000019149">
    <property type="component" value="Unassembled WGS sequence"/>
</dbReference>
<dbReference type="GO" id="GO:0006406">
    <property type="term" value="P:mRNA export from nucleus"/>
    <property type="evidence" value="ECO:0007669"/>
    <property type="project" value="TreeGrafter"/>
</dbReference>
<dbReference type="InterPro" id="IPR021861">
    <property type="entry name" value="THO_THOC1"/>
</dbReference>
<protein>
    <submittedName>
        <fullName evidence="1">THO complex subunit</fullName>
    </submittedName>
</protein>
<dbReference type="OrthoDB" id="10257415at2759"/>
<dbReference type="Pfam" id="PF11957">
    <property type="entry name" value="efThoc1"/>
    <property type="match status" value="2"/>
</dbReference>
<name>W6V7T2_ECHGR</name>